<keyword evidence="4" id="KW-0418">Kinase</keyword>
<dbReference type="InterPro" id="IPR011009">
    <property type="entry name" value="Kinase-like_dom_sf"/>
</dbReference>
<feature type="domain" description="Protein kinase" evidence="3">
    <location>
        <begin position="320"/>
        <end position="605"/>
    </location>
</feature>
<evidence type="ECO:0000256" key="1">
    <source>
        <dbReference type="SAM" id="MobiDB-lite"/>
    </source>
</evidence>
<protein>
    <submittedName>
        <fullName evidence="4">Kinase-like domain-containing protein</fullName>
    </submittedName>
</protein>
<evidence type="ECO:0000313" key="5">
    <source>
        <dbReference type="Proteomes" id="UP001221142"/>
    </source>
</evidence>
<dbReference type="Proteomes" id="UP001221142">
    <property type="component" value="Unassembled WGS sequence"/>
</dbReference>
<feature type="compositionally biased region" description="Basic and acidic residues" evidence="1">
    <location>
        <begin position="702"/>
        <end position="716"/>
    </location>
</feature>
<dbReference type="PANTHER" id="PTHR44329">
    <property type="entry name" value="SERINE/THREONINE-PROTEIN KINASE TNNI3K-RELATED"/>
    <property type="match status" value="1"/>
</dbReference>
<accession>A0AAD7CL28</accession>
<proteinExistence type="predicted"/>
<dbReference type="AlphaFoldDB" id="A0AAD7CL28"/>
<feature type="region of interest" description="Disordered" evidence="1">
    <location>
        <begin position="687"/>
        <end position="739"/>
    </location>
</feature>
<dbReference type="SUPFAM" id="SSF56112">
    <property type="entry name" value="Protein kinase-like (PK-like)"/>
    <property type="match status" value="1"/>
</dbReference>
<reference evidence="4" key="1">
    <citation type="submission" date="2023-03" db="EMBL/GenBank/DDBJ databases">
        <title>Massive genome expansion in bonnet fungi (Mycena s.s.) driven by repeated elements and novel gene families across ecological guilds.</title>
        <authorList>
            <consortium name="Lawrence Berkeley National Laboratory"/>
            <person name="Harder C.B."/>
            <person name="Miyauchi S."/>
            <person name="Viragh M."/>
            <person name="Kuo A."/>
            <person name="Thoen E."/>
            <person name="Andreopoulos B."/>
            <person name="Lu D."/>
            <person name="Skrede I."/>
            <person name="Drula E."/>
            <person name="Henrissat B."/>
            <person name="Morin E."/>
            <person name="Kohler A."/>
            <person name="Barry K."/>
            <person name="LaButti K."/>
            <person name="Morin E."/>
            <person name="Salamov A."/>
            <person name="Lipzen A."/>
            <person name="Mereny Z."/>
            <person name="Hegedus B."/>
            <person name="Baldrian P."/>
            <person name="Stursova M."/>
            <person name="Weitz H."/>
            <person name="Taylor A."/>
            <person name="Grigoriev I.V."/>
            <person name="Nagy L.G."/>
            <person name="Martin F."/>
            <person name="Kauserud H."/>
        </authorList>
    </citation>
    <scope>NUCLEOTIDE SEQUENCE</scope>
    <source>
        <strain evidence="4">9284</strain>
    </source>
</reference>
<dbReference type="InterPro" id="IPR000719">
    <property type="entry name" value="Prot_kinase_dom"/>
</dbReference>
<name>A0AAD7CL28_9AGAR</name>
<dbReference type="PROSITE" id="PS50011">
    <property type="entry name" value="PROTEIN_KINASE_DOM"/>
    <property type="match status" value="1"/>
</dbReference>
<dbReference type="GO" id="GO:0004674">
    <property type="term" value="F:protein serine/threonine kinase activity"/>
    <property type="evidence" value="ECO:0007669"/>
    <property type="project" value="TreeGrafter"/>
</dbReference>
<dbReference type="EMBL" id="JARKIF010000001">
    <property type="protein sequence ID" value="KAJ7651257.1"/>
    <property type="molecule type" value="Genomic_DNA"/>
</dbReference>
<keyword evidence="4" id="KW-0808">Transferase</keyword>
<comment type="caution">
    <text evidence="4">The sequence shown here is derived from an EMBL/GenBank/DDBJ whole genome shotgun (WGS) entry which is preliminary data.</text>
</comment>
<sequence>MPHFHENHPRRGSFDDVAPIVKTESAGASTARLKTVIAGMGALSVGILAFFSISGATWSFRLPGWTLGFVVAAVGNMAVSQARSSGAPGSNAISWEVAPASQVGGGTLLEWISQLADALYAGTNNAGVTADLVVGVTGANVCQYSSPTITSIGSAAETENIYRILKAVPAALNAGTQFISGLCFTICLVLGVTLPTKFPPAPTAIAMEYIQQRKMGRMVEWTQVMRVRFLSLWIQLLTDLFVQLTDGIASQSERDEHFHRSPEWYTRFLECRGSSAQKLLDLLQDLLDLSTTEQPRLLNALRRLSSESKLYPRCFPVPHLDHRTKVAGGAFSDVYAASMEGQKVAVKEMRMWEDLEIQKFEQVRGALFHKVGSLSDIYIQAFSKEAITWRQLSHPNVLPFYGLFKDGSQLCLVSPWMENRHIRKFLQKLETCETGKGLSLILDIALGLQYIHERGIIHGDLQSENILVTPALKACIADFGVSKVKTSMSSLPTFHSQPWGTGALHYRAPELHEGKTADFASDICSLGCVMHEILAGKPPFSHLRDGAVINAATNGPAPSCPPSECRLEILSLTAVWELVEACLSRSSGERPTAARVVEILKGTEIRAQETESAWSWDLASTSRFRRQLDGNSASKLFAPPPLLDSGTALIQTALWKRRNIPHENTTHTMRTPKFRLTTNRKQETRTGILGAQDDSSNGARRCSRETHSVSGRHEGGLWEYGGQDVGDHPEDETVEHEGWARRESIAYVEGKDAADDVSVHQAAGRDRTHQASMQSQLSIQKMTQLALPNRRSKARWNAQLRRV</sequence>
<feature type="transmembrane region" description="Helical" evidence="2">
    <location>
        <begin position="36"/>
        <end position="56"/>
    </location>
</feature>
<keyword evidence="2" id="KW-1133">Transmembrane helix</keyword>
<keyword evidence="2" id="KW-0812">Transmembrane</keyword>
<keyword evidence="5" id="KW-1185">Reference proteome</keyword>
<dbReference type="InterPro" id="IPR051681">
    <property type="entry name" value="Ser/Thr_Kinases-Pseudokinases"/>
</dbReference>
<keyword evidence="2" id="KW-0472">Membrane</keyword>
<dbReference type="Pfam" id="PF00069">
    <property type="entry name" value="Pkinase"/>
    <property type="match status" value="1"/>
</dbReference>
<dbReference type="PANTHER" id="PTHR44329:SF214">
    <property type="entry name" value="PROTEIN KINASE DOMAIN-CONTAINING PROTEIN"/>
    <property type="match status" value="1"/>
</dbReference>
<dbReference type="GO" id="GO:0005524">
    <property type="term" value="F:ATP binding"/>
    <property type="evidence" value="ECO:0007669"/>
    <property type="project" value="InterPro"/>
</dbReference>
<dbReference type="Gene3D" id="1.10.510.10">
    <property type="entry name" value="Transferase(Phosphotransferase) domain 1"/>
    <property type="match status" value="1"/>
</dbReference>
<evidence type="ECO:0000313" key="4">
    <source>
        <dbReference type="EMBL" id="KAJ7651257.1"/>
    </source>
</evidence>
<evidence type="ECO:0000256" key="2">
    <source>
        <dbReference type="SAM" id="Phobius"/>
    </source>
</evidence>
<gene>
    <name evidence="4" type="ORF">FB45DRAFT_859839</name>
</gene>
<organism evidence="4 5">
    <name type="scientific">Roridomyces roridus</name>
    <dbReference type="NCBI Taxonomy" id="1738132"/>
    <lineage>
        <taxon>Eukaryota</taxon>
        <taxon>Fungi</taxon>
        <taxon>Dikarya</taxon>
        <taxon>Basidiomycota</taxon>
        <taxon>Agaricomycotina</taxon>
        <taxon>Agaricomycetes</taxon>
        <taxon>Agaricomycetidae</taxon>
        <taxon>Agaricales</taxon>
        <taxon>Marasmiineae</taxon>
        <taxon>Mycenaceae</taxon>
        <taxon>Roridomyces</taxon>
    </lineage>
</organism>
<evidence type="ECO:0000259" key="3">
    <source>
        <dbReference type="PROSITE" id="PS50011"/>
    </source>
</evidence>